<sequence>MELPTNLMSQSPRIGAVVQTAMCRLQDDGPSQSLNPLESGQWFRPIKEAVLMAMEMCLNPLESGQWFRPTVKSRTPAPWTRCLNPLESGQWFRRNGYVLLVLHCLLSQSPRIGAVVQTQYVEKHIDKNNKVSIPSNRGSGSDRFMGFHVIQRTSCLNPLESGQWFRLILVQSTWTGPYQQHL</sequence>
<evidence type="ECO:0000313" key="2">
    <source>
        <dbReference type="Proteomes" id="UP000014977"/>
    </source>
</evidence>
<name>S7U6R9_DESML</name>
<organism evidence="1 2">
    <name type="scientific">Desulfococcus multivorans DSM 2059</name>
    <dbReference type="NCBI Taxonomy" id="1121405"/>
    <lineage>
        <taxon>Bacteria</taxon>
        <taxon>Pseudomonadati</taxon>
        <taxon>Thermodesulfobacteriota</taxon>
        <taxon>Desulfobacteria</taxon>
        <taxon>Desulfobacterales</taxon>
        <taxon>Desulfococcaceae</taxon>
        <taxon>Desulfococcus</taxon>
    </lineage>
</organism>
<dbReference type="EMBL" id="ATHJ01000004">
    <property type="protein sequence ID" value="EPR45057.1"/>
    <property type="molecule type" value="Genomic_DNA"/>
</dbReference>
<dbReference type="AlphaFoldDB" id="S7U6R9"/>
<dbReference type="Proteomes" id="UP000014977">
    <property type="component" value="Unassembled WGS sequence"/>
</dbReference>
<keyword evidence="2" id="KW-1185">Reference proteome</keyword>
<comment type="caution">
    <text evidence="1">The sequence shown here is derived from an EMBL/GenBank/DDBJ whole genome shotgun (WGS) entry which is preliminary data.</text>
</comment>
<protein>
    <submittedName>
        <fullName evidence="1">Uncharacterized protein</fullName>
    </submittedName>
</protein>
<reference evidence="1 2" key="1">
    <citation type="journal article" date="2013" name="Genome Announc.">
        <title>Draft genome sequences for three mercury-methylating, sulfate-reducing bacteria.</title>
        <authorList>
            <person name="Brown S.D."/>
            <person name="Hurt R.A.Jr."/>
            <person name="Gilmour C.C."/>
            <person name="Elias D.A."/>
        </authorList>
    </citation>
    <scope>NUCLEOTIDE SEQUENCE [LARGE SCALE GENOMIC DNA]</scope>
    <source>
        <strain evidence="1 2">DSM 2059</strain>
    </source>
</reference>
<accession>S7U6R9</accession>
<evidence type="ECO:0000313" key="1">
    <source>
        <dbReference type="EMBL" id="EPR45057.1"/>
    </source>
</evidence>
<proteinExistence type="predicted"/>
<gene>
    <name evidence="1" type="ORF">dsmv_3699</name>
</gene>